<sequence>MLEKDTPFNMGHFVSKKNTQLMNDMNSNKAWNNSYRVEKSKEWQAYVNDQAAYAPGSFSYQWSPVNHRVKGFNVSSANNEFWSNLSLTSANLK</sequence>
<proteinExistence type="predicted"/>
<dbReference type="EMBL" id="AYZD01000011">
    <property type="protein sequence ID" value="KRM96759.1"/>
    <property type="molecule type" value="Genomic_DNA"/>
</dbReference>
<dbReference type="Gene3D" id="3.10.105.10">
    <property type="entry name" value="Dipeptide-binding Protein, Domain 3"/>
    <property type="match status" value="1"/>
</dbReference>
<evidence type="ECO:0000313" key="2">
    <source>
        <dbReference type="Proteomes" id="UP000051015"/>
    </source>
</evidence>
<dbReference type="AlphaFoldDB" id="A0A0R2CYI6"/>
<dbReference type="Proteomes" id="UP000051015">
    <property type="component" value="Unassembled WGS sequence"/>
</dbReference>
<name>A0A0R2CYI6_9LACO</name>
<evidence type="ECO:0000313" key="1">
    <source>
        <dbReference type="EMBL" id="KRM96759.1"/>
    </source>
</evidence>
<dbReference type="PATRIC" id="fig|1423725.3.peg.283"/>
<dbReference type="STRING" id="1423725.FC19_GL000275"/>
<reference evidence="1 2" key="1">
    <citation type="journal article" date="2015" name="Genome Announc.">
        <title>Expanding the biotechnology potential of lactobacilli through comparative genomics of 213 strains and associated genera.</title>
        <authorList>
            <person name="Sun Z."/>
            <person name="Harris H.M."/>
            <person name="McCann A."/>
            <person name="Guo C."/>
            <person name="Argimon S."/>
            <person name="Zhang W."/>
            <person name="Yang X."/>
            <person name="Jeffery I.B."/>
            <person name="Cooney J.C."/>
            <person name="Kagawa T.F."/>
            <person name="Liu W."/>
            <person name="Song Y."/>
            <person name="Salvetti E."/>
            <person name="Wrobel A."/>
            <person name="Rasinkangas P."/>
            <person name="Parkhill J."/>
            <person name="Rea M.C."/>
            <person name="O'Sullivan O."/>
            <person name="Ritari J."/>
            <person name="Douillard F.P."/>
            <person name="Paul Ross R."/>
            <person name="Yang R."/>
            <person name="Briner A.E."/>
            <person name="Felis G.E."/>
            <person name="de Vos W.M."/>
            <person name="Barrangou R."/>
            <person name="Klaenhammer T.R."/>
            <person name="Caufield P.W."/>
            <person name="Cui Y."/>
            <person name="Zhang H."/>
            <person name="O'Toole P.W."/>
        </authorList>
    </citation>
    <scope>NUCLEOTIDE SEQUENCE [LARGE SCALE GENOMIC DNA]</scope>
    <source>
        <strain evidence="1 2">DSM 21051</strain>
    </source>
</reference>
<organism evidence="1 2">
    <name type="scientific">Liquorilactobacillus aquaticus DSM 21051</name>
    <dbReference type="NCBI Taxonomy" id="1423725"/>
    <lineage>
        <taxon>Bacteria</taxon>
        <taxon>Bacillati</taxon>
        <taxon>Bacillota</taxon>
        <taxon>Bacilli</taxon>
        <taxon>Lactobacillales</taxon>
        <taxon>Lactobacillaceae</taxon>
        <taxon>Liquorilactobacillus</taxon>
    </lineage>
</organism>
<comment type="caution">
    <text evidence="1">The sequence shown here is derived from an EMBL/GenBank/DDBJ whole genome shotgun (WGS) entry which is preliminary data.</text>
</comment>
<accession>A0A0R2CYI6</accession>
<gene>
    <name evidence="1" type="ORF">FC19_GL000275</name>
</gene>
<protein>
    <submittedName>
        <fullName evidence="1">Uncharacterized protein</fullName>
    </submittedName>
</protein>
<keyword evidence="2" id="KW-1185">Reference proteome</keyword>
<dbReference type="SUPFAM" id="SSF53850">
    <property type="entry name" value="Periplasmic binding protein-like II"/>
    <property type="match status" value="1"/>
</dbReference>